<evidence type="ECO:0000313" key="2">
    <source>
        <dbReference type="EMBL" id="RVW80441.1"/>
    </source>
</evidence>
<dbReference type="InterPro" id="IPR044296">
    <property type="entry name" value="HIPP46"/>
</dbReference>
<dbReference type="InterPro" id="IPR006121">
    <property type="entry name" value="HMA_dom"/>
</dbReference>
<name>A0A438H804_VITVI</name>
<feature type="domain" description="HMA" evidence="1">
    <location>
        <begin position="2"/>
        <end position="69"/>
    </location>
</feature>
<dbReference type="AlphaFoldDB" id="A0A438H804"/>
<reference evidence="2 3" key="1">
    <citation type="journal article" date="2018" name="PLoS Genet.">
        <title>Population sequencing reveals clonal diversity and ancestral inbreeding in the grapevine cultivar Chardonnay.</title>
        <authorList>
            <person name="Roach M.J."/>
            <person name="Johnson D.L."/>
            <person name="Bohlmann J."/>
            <person name="van Vuuren H.J."/>
            <person name="Jones S.J."/>
            <person name="Pretorius I.S."/>
            <person name="Schmidt S.A."/>
            <person name="Borneman A.R."/>
        </authorList>
    </citation>
    <scope>NUCLEOTIDE SEQUENCE [LARGE SCALE GENOMIC DNA]</scope>
    <source>
        <strain evidence="3">cv. Chardonnay</strain>
        <tissue evidence="2">Leaf</tissue>
    </source>
</reference>
<evidence type="ECO:0000313" key="3">
    <source>
        <dbReference type="Proteomes" id="UP000288805"/>
    </source>
</evidence>
<evidence type="ECO:0000259" key="1">
    <source>
        <dbReference type="PROSITE" id="PS50846"/>
    </source>
</evidence>
<dbReference type="GO" id="GO:0046872">
    <property type="term" value="F:metal ion binding"/>
    <property type="evidence" value="ECO:0007669"/>
    <property type="project" value="InterPro"/>
</dbReference>
<dbReference type="EMBL" id="QGNW01000266">
    <property type="protein sequence ID" value="RVW80441.1"/>
    <property type="molecule type" value="Genomic_DNA"/>
</dbReference>
<dbReference type="PROSITE" id="PS50846">
    <property type="entry name" value="HMA_2"/>
    <property type="match status" value="1"/>
</dbReference>
<dbReference type="Gene3D" id="3.30.70.100">
    <property type="match status" value="1"/>
</dbReference>
<dbReference type="Proteomes" id="UP000288805">
    <property type="component" value="Unassembled WGS sequence"/>
</dbReference>
<accession>A0A438H804</accession>
<sequence length="89" mass="9743">MKQKVVISVSFNGNKNCQSKALKIAAGFSGVNSTALEGEDKNQIVVVGENIDVIELVKKLKKKVGFSTLNSCDSGGWRRKRGGRRREAY</sequence>
<organism evidence="2 3">
    <name type="scientific">Vitis vinifera</name>
    <name type="common">Grape</name>
    <dbReference type="NCBI Taxonomy" id="29760"/>
    <lineage>
        <taxon>Eukaryota</taxon>
        <taxon>Viridiplantae</taxon>
        <taxon>Streptophyta</taxon>
        <taxon>Embryophyta</taxon>
        <taxon>Tracheophyta</taxon>
        <taxon>Spermatophyta</taxon>
        <taxon>Magnoliopsida</taxon>
        <taxon>eudicotyledons</taxon>
        <taxon>Gunneridae</taxon>
        <taxon>Pentapetalae</taxon>
        <taxon>rosids</taxon>
        <taxon>Vitales</taxon>
        <taxon>Vitaceae</taxon>
        <taxon>Viteae</taxon>
        <taxon>Vitis</taxon>
    </lineage>
</organism>
<comment type="caution">
    <text evidence="2">The sequence shown here is derived from an EMBL/GenBank/DDBJ whole genome shotgun (WGS) entry which is preliminary data.</text>
</comment>
<proteinExistence type="predicted"/>
<gene>
    <name evidence="2" type="primary">HIPP16_2</name>
    <name evidence="2" type="ORF">CK203_042292</name>
</gene>
<protein>
    <submittedName>
        <fullName evidence="2">Heavy metal-associated isoprenylated plant protein 16</fullName>
    </submittedName>
</protein>
<dbReference type="PANTHER" id="PTHR46371">
    <property type="entry name" value="OS04G0464100 PROTEIN"/>
    <property type="match status" value="1"/>
</dbReference>